<dbReference type="Proteomes" id="UP000887159">
    <property type="component" value="Unassembled WGS sequence"/>
</dbReference>
<comment type="caution">
    <text evidence="1">The sequence shown here is derived from an EMBL/GenBank/DDBJ whole genome shotgun (WGS) entry which is preliminary data.</text>
</comment>
<evidence type="ECO:0000313" key="2">
    <source>
        <dbReference type="Proteomes" id="UP000887159"/>
    </source>
</evidence>
<reference evidence="1" key="1">
    <citation type="submission" date="2020-08" db="EMBL/GenBank/DDBJ databases">
        <title>Multicomponent nature underlies the extraordinary mechanical properties of spider dragline silk.</title>
        <authorList>
            <person name="Kono N."/>
            <person name="Nakamura H."/>
            <person name="Mori M."/>
            <person name="Yoshida Y."/>
            <person name="Ohtoshi R."/>
            <person name="Malay A.D."/>
            <person name="Moran D.A.P."/>
            <person name="Tomita M."/>
            <person name="Numata K."/>
            <person name="Arakawa K."/>
        </authorList>
    </citation>
    <scope>NUCLEOTIDE SEQUENCE</scope>
</reference>
<sequence length="72" mass="8154">MQRIMRRKQSMLEKLKCGYPTRATQMRGILHSIRAFPILGVVKKRAGTLGHPHLGGKGWGGLKKRVCDSWKP</sequence>
<dbReference type="AlphaFoldDB" id="A0A8X6S3M2"/>
<proteinExistence type="predicted"/>
<keyword evidence="2" id="KW-1185">Reference proteome</keyword>
<accession>A0A8X6S3M2</accession>
<name>A0A8X6S3M2_TRICX</name>
<organism evidence="1 2">
    <name type="scientific">Trichonephila clavipes</name>
    <name type="common">Golden silk orbweaver</name>
    <name type="synonym">Nephila clavipes</name>
    <dbReference type="NCBI Taxonomy" id="2585209"/>
    <lineage>
        <taxon>Eukaryota</taxon>
        <taxon>Metazoa</taxon>
        <taxon>Ecdysozoa</taxon>
        <taxon>Arthropoda</taxon>
        <taxon>Chelicerata</taxon>
        <taxon>Arachnida</taxon>
        <taxon>Araneae</taxon>
        <taxon>Araneomorphae</taxon>
        <taxon>Entelegynae</taxon>
        <taxon>Araneoidea</taxon>
        <taxon>Nephilidae</taxon>
        <taxon>Trichonephila</taxon>
    </lineage>
</organism>
<evidence type="ECO:0000313" key="1">
    <source>
        <dbReference type="EMBL" id="GFX99897.1"/>
    </source>
</evidence>
<protein>
    <submittedName>
        <fullName evidence="1">Uncharacterized protein</fullName>
    </submittedName>
</protein>
<gene>
    <name evidence="1" type="ORF">TNCV_259341</name>
</gene>
<dbReference type="EMBL" id="BMAU01021215">
    <property type="protein sequence ID" value="GFX99897.1"/>
    <property type="molecule type" value="Genomic_DNA"/>
</dbReference>